<evidence type="ECO:0000313" key="15">
    <source>
        <dbReference type="Proteomes" id="UP000651452"/>
    </source>
</evidence>
<evidence type="ECO:0000256" key="5">
    <source>
        <dbReference type="ARBA" id="ARBA00022801"/>
    </source>
</evidence>
<dbReference type="AlphaFoldDB" id="A0A8H7MN06"/>
<evidence type="ECO:0000256" key="11">
    <source>
        <dbReference type="SAM" id="MobiDB-lite"/>
    </source>
</evidence>
<dbReference type="InterPro" id="IPR001461">
    <property type="entry name" value="Aspartic_peptidase_A1"/>
</dbReference>
<keyword evidence="2 10" id="KW-0645">Protease</keyword>
<dbReference type="SUPFAM" id="SSF50630">
    <property type="entry name" value="Acid proteases"/>
    <property type="match status" value="1"/>
</dbReference>
<evidence type="ECO:0000256" key="1">
    <source>
        <dbReference type="ARBA" id="ARBA00007447"/>
    </source>
</evidence>
<accession>A0A8H7MN06</accession>
<dbReference type="InterPro" id="IPR001969">
    <property type="entry name" value="Aspartic_peptidase_AS"/>
</dbReference>
<evidence type="ECO:0000259" key="13">
    <source>
        <dbReference type="PROSITE" id="PS51767"/>
    </source>
</evidence>
<feature type="active site" evidence="8">
    <location>
        <position position="83"/>
    </location>
</feature>
<dbReference type="EMBL" id="RZGK01000002">
    <property type="protein sequence ID" value="KAF9701740.1"/>
    <property type="molecule type" value="Genomic_DNA"/>
</dbReference>
<keyword evidence="4 10" id="KW-0064">Aspartyl protease</keyword>
<dbReference type="PROSITE" id="PS00141">
    <property type="entry name" value="ASP_PROTEASE"/>
    <property type="match status" value="1"/>
</dbReference>
<dbReference type="Proteomes" id="UP000651452">
    <property type="component" value="Unassembled WGS sequence"/>
</dbReference>
<keyword evidence="9" id="KW-1015">Disulfide bond</keyword>
<dbReference type="CDD" id="cd05474">
    <property type="entry name" value="SAP_like"/>
    <property type="match status" value="1"/>
</dbReference>
<sequence length="969" mass="103603">MKYSIFVAAQLVSSAAALKLAPRENPRVVGLDIQRRNVDNPIAHDQLRRRQKTVQQTLDNLETLYFANATLGTPEQTFRLHIDTGSSDLWVNAVNSKLCTERGNQCGDSGTYSANESSTYQFVNNAFNISYVDGSGASGDYATDTFRFGGQTITDMQFGIGYTSSSAEGILGIGYTINEVQVNRFGLDAYPNLPQKLKDDGTIRSVAYSLWLNDLDASTGSILFGGVDTDKFSGQLSTLPILQESGVYAEFIIALTDMGIGNNKTALFANSDVPVLLDSGSSLMYLPNNVATALYTQFNARYDSNQGAAFVDCSLANEEGSLEFGFSGVTISVPYNELVITAAVSRGQAVCFLGIAPAGNSMSVLGDTFLRSAYVVYDLSNNEISLAQTNFNATSSNVQEIQAGSAGVPGASVVPNAVSTGAVGTGGPRVNGPTVTGTVTSTAGAMPMMTANAWVAGAGIAGAGEGGNKPPSNNRQCRTRPLDVPKQTPSAPTGAVVQQRSPRTQQPLARARRHSHVIGTFCFPRIHTLQLHDAHESQQQAFLFGGGFRASPRVAMSDETPAERVSRFREHTNTNSSIRPPPDELWKDLGIEVLLDKFNDENESTPAVRRAGHPRQIMSPTAPAPPSTSTAAARKGSDAAATVATAEGTFGRFSRVFANVFGGVLGKRKAGHADAEPSVTPDQARLDERKRQAEEAYHMAKEQGLLPAPKVFVRPGMTPRAWSADTPTRSRPPLTPRTPGTIVRSPSKKDLNKQKKLSRRVSSLEVKLASAKKELQSVLGNDCFPAVPPFPQHMSAHAHGDAQMSPTPNTPHLFSDDAMPLSPTRGFSEGASASLPGNITKKRKSVALVDNDDADDDRDYAPTTTAIASDMDMSDASPEPLVSPAPERQRTIKRVKSDASKRLKRTSSRLTRKVSRNSVKETMDRDDKIFVVKPGGAVPPVPTVPHGVEGQKVKVVGDDGYGGLGHEIF</sequence>
<evidence type="ECO:0000256" key="7">
    <source>
        <dbReference type="ARBA" id="ARBA00068059"/>
    </source>
</evidence>
<evidence type="ECO:0000256" key="6">
    <source>
        <dbReference type="ARBA" id="ARBA00067536"/>
    </source>
</evidence>
<protein>
    <recommendedName>
        <fullName evidence="7">Probable aspartic-type endopeptidase OPSB</fullName>
    </recommendedName>
    <alternativeName>
        <fullName evidence="6">Probable aspartic-type endopeptidase opsB</fullName>
    </alternativeName>
</protein>
<evidence type="ECO:0000256" key="3">
    <source>
        <dbReference type="ARBA" id="ARBA00022729"/>
    </source>
</evidence>
<evidence type="ECO:0000256" key="10">
    <source>
        <dbReference type="RuleBase" id="RU000454"/>
    </source>
</evidence>
<feature type="domain" description="Peptidase A1" evidence="13">
    <location>
        <begin position="65"/>
        <end position="387"/>
    </location>
</feature>
<keyword evidence="5 10" id="KW-0378">Hydrolase</keyword>
<dbReference type="PANTHER" id="PTHR47966">
    <property type="entry name" value="BETA-SITE APP-CLEAVING ENZYME, ISOFORM A-RELATED"/>
    <property type="match status" value="1"/>
</dbReference>
<dbReference type="FunFam" id="2.40.70.10:FF:000011">
    <property type="entry name" value="Aspartic protease"/>
    <property type="match status" value="1"/>
</dbReference>
<gene>
    <name evidence="14" type="ORF">EKO04_000154</name>
</gene>
<feature type="chain" id="PRO_5034618274" description="Probable aspartic-type endopeptidase OPSB" evidence="12">
    <location>
        <begin position="18"/>
        <end position="969"/>
    </location>
</feature>
<keyword evidence="15" id="KW-1185">Reference proteome</keyword>
<reference evidence="14" key="2">
    <citation type="submission" date="2020-09" db="EMBL/GenBank/DDBJ databases">
        <title>Reference genome assembly for Australian Ascochyta lentis isolate Al4.</title>
        <authorList>
            <person name="Lee R.C."/>
            <person name="Farfan-Caceres L.M."/>
            <person name="Debler J.W."/>
            <person name="Williams A.H."/>
            <person name="Henares B.M."/>
        </authorList>
    </citation>
    <scope>NUCLEOTIDE SEQUENCE</scope>
    <source>
        <strain evidence="14">Al4</strain>
    </source>
</reference>
<organism evidence="14 15">
    <name type="scientific">Ascochyta lentis</name>
    <dbReference type="NCBI Taxonomy" id="205686"/>
    <lineage>
        <taxon>Eukaryota</taxon>
        <taxon>Fungi</taxon>
        <taxon>Dikarya</taxon>
        <taxon>Ascomycota</taxon>
        <taxon>Pezizomycotina</taxon>
        <taxon>Dothideomycetes</taxon>
        <taxon>Pleosporomycetidae</taxon>
        <taxon>Pleosporales</taxon>
        <taxon>Pleosporineae</taxon>
        <taxon>Didymellaceae</taxon>
        <taxon>Ascochyta</taxon>
    </lineage>
</organism>
<feature type="region of interest" description="Disordered" evidence="11">
    <location>
        <begin position="602"/>
        <end position="636"/>
    </location>
</feature>
<dbReference type="OrthoDB" id="771136at2759"/>
<reference evidence="14" key="1">
    <citation type="submission" date="2018-12" db="EMBL/GenBank/DDBJ databases">
        <authorList>
            <person name="Syme R.A."/>
            <person name="Farfan-Caceres L."/>
            <person name="Lichtenzveig J."/>
        </authorList>
    </citation>
    <scope>NUCLEOTIDE SEQUENCE</scope>
    <source>
        <strain evidence="14">Al4</strain>
    </source>
</reference>
<dbReference type="PRINTS" id="PR00792">
    <property type="entry name" value="PEPSIN"/>
</dbReference>
<feature type="region of interest" description="Disordered" evidence="11">
    <location>
        <begin position="852"/>
        <end position="887"/>
    </location>
</feature>
<comment type="caution">
    <text evidence="14">The sequence shown here is derived from an EMBL/GenBank/DDBJ whole genome shotgun (WGS) entry which is preliminary data.</text>
</comment>
<dbReference type="Pfam" id="PF00026">
    <property type="entry name" value="Asp"/>
    <property type="match status" value="1"/>
</dbReference>
<dbReference type="InterPro" id="IPR021109">
    <property type="entry name" value="Peptidase_aspartic_dom_sf"/>
</dbReference>
<name>A0A8H7MN06_9PLEO</name>
<proteinExistence type="inferred from homology"/>
<dbReference type="GO" id="GO:0006508">
    <property type="term" value="P:proteolysis"/>
    <property type="evidence" value="ECO:0007669"/>
    <property type="project" value="UniProtKB-KW"/>
</dbReference>
<feature type="signal peptide" evidence="12">
    <location>
        <begin position="1"/>
        <end position="17"/>
    </location>
</feature>
<feature type="region of interest" description="Disordered" evidence="11">
    <location>
        <begin position="668"/>
        <end position="702"/>
    </location>
</feature>
<dbReference type="InterPro" id="IPR033876">
    <property type="entry name" value="SAP-like"/>
</dbReference>
<feature type="compositionally biased region" description="Polar residues" evidence="11">
    <location>
        <begin position="487"/>
        <end position="507"/>
    </location>
</feature>
<feature type="compositionally biased region" description="Basic and acidic residues" evidence="11">
    <location>
        <begin position="684"/>
        <end position="701"/>
    </location>
</feature>
<evidence type="ECO:0000256" key="8">
    <source>
        <dbReference type="PIRSR" id="PIRSR601461-1"/>
    </source>
</evidence>
<dbReference type="InterPro" id="IPR033121">
    <property type="entry name" value="PEPTIDASE_A1"/>
</dbReference>
<evidence type="ECO:0000256" key="4">
    <source>
        <dbReference type="ARBA" id="ARBA00022750"/>
    </source>
</evidence>
<dbReference type="GO" id="GO:0004190">
    <property type="term" value="F:aspartic-type endopeptidase activity"/>
    <property type="evidence" value="ECO:0007669"/>
    <property type="project" value="UniProtKB-KW"/>
</dbReference>
<feature type="compositionally biased region" description="Low complexity" evidence="11">
    <location>
        <begin position="726"/>
        <end position="741"/>
    </location>
</feature>
<evidence type="ECO:0000256" key="12">
    <source>
        <dbReference type="SAM" id="SignalP"/>
    </source>
</evidence>
<dbReference type="PROSITE" id="PS51767">
    <property type="entry name" value="PEPTIDASE_A1"/>
    <property type="match status" value="1"/>
</dbReference>
<evidence type="ECO:0000313" key="14">
    <source>
        <dbReference type="EMBL" id="KAF9701740.1"/>
    </source>
</evidence>
<feature type="active site" evidence="8">
    <location>
        <position position="278"/>
    </location>
</feature>
<comment type="similarity">
    <text evidence="1 10">Belongs to the peptidase A1 family.</text>
</comment>
<feature type="disulfide bond" evidence="9">
    <location>
        <begin position="313"/>
        <end position="351"/>
    </location>
</feature>
<feature type="region of interest" description="Disordered" evidence="11">
    <location>
        <begin position="718"/>
        <end position="758"/>
    </location>
</feature>
<evidence type="ECO:0000256" key="9">
    <source>
        <dbReference type="PIRSR" id="PIRSR601461-2"/>
    </source>
</evidence>
<dbReference type="Gene3D" id="2.40.70.10">
    <property type="entry name" value="Acid Proteases"/>
    <property type="match status" value="2"/>
</dbReference>
<dbReference type="PANTHER" id="PTHR47966:SF65">
    <property type="entry name" value="ASPARTIC-TYPE ENDOPEPTIDASE"/>
    <property type="match status" value="1"/>
</dbReference>
<evidence type="ECO:0000256" key="2">
    <source>
        <dbReference type="ARBA" id="ARBA00022670"/>
    </source>
</evidence>
<feature type="region of interest" description="Disordered" evidence="11">
    <location>
        <begin position="462"/>
        <end position="511"/>
    </location>
</feature>
<keyword evidence="3 12" id="KW-0732">Signal</keyword>